<accession>A0A222E861</accession>
<proteinExistence type="predicted"/>
<dbReference type="GO" id="GO:0016787">
    <property type="term" value="F:hydrolase activity"/>
    <property type="evidence" value="ECO:0007669"/>
    <property type="project" value="InterPro"/>
</dbReference>
<dbReference type="InterPro" id="IPR014001">
    <property type="entry name" value="Helicase_ATP-bd"/>
</dbReference>
<dbReference type="OrthoDB" id="9758243at2"/>
<name>A0A222E861_9RHOB</name>
<dbReference type="SMART" id="SM00487">
    <property type="entry name" value="DEXDc"/>
    <property type="match status" value="1"/>
</dbReference>
<evidence type="ECO:0000313" key="3">
    <source>
        <dbReference type="Proteomes" id="UP000203589"/>
    </source>
</evidence>
<dbReference type="PANTHER" id="PTHR47396">
    <property type="entry name" value="TYPE I RESTRICTION ENZYME ECOKI R PROTEIN"/>
    <property type="match status" value="1"/>
</dbReference>
<sequence length="778" mass="86468">MTRPADFSDMAFCHSWRSYQARLLEEIDDHLKDDKLHFVAAPGAGKTVLGLEIIRRLGRRTLILAPSLLVRDQWIARLVTDYLGGAVPDWISTDITSDAPIRVSTYQNIHTSRTKFLPPFDLLCLDEAHHLRRSWWKTLTRLAERTGCMTLSLTATPPYDVNASEWNNYTALCGPVDAEISVPELVRSGDLCPHQDLVYLAPAANGRDYQDSLMSERALFDDLAGDDALLASLTADPWIVETQTHVAAILDNPVRFSAMLVYLRHNDRPAPPYARRVLQVNDADWPALDWHWLLTLFQEFPTEKLPPDVLTRLKGAGALRNDRLTLPPPAFADRLHLLRNDQAKLDAMPDIYATERAARGTRLRMAILLDRIGKTNLRLPDAPPGFNTLGVFRHLLDHVGQTPMAVLTGQFAILPDALGTGLEGRTVPGVPGYLLVGGAQHSDAVSRANRAFSAGDVEVIIGTQSFLGQGWDAPALNALVLGTNLKSFVAVNQLRGRALRTSSTQPDKTAHIWHMAVVPDHRTEGDDIDRLKRRFECFVRLDRDARAIHSDFAVAQTVTDQNALAKTRADTGGSLADEWQAALKTDSGPKAKLTTRTVLPSRQRLQALPVPALSFWGRLAAEFGRPPSVSQAQRGIERLAKMTIASLSELGDLPPVTADLIPLVAWDGTTWQVGITSTCKLDEAIFHETLQQMFNPVDSPRYVISVKSGFLHSNFQYFAVPDRFGSHKDRARIFWRNWQGYVGRGTLVYTRTVDGRGVLQAARISSSGRRTSTRTRWQ</sequence>
<feature type="domain" description="Helicase ATP-binding" evidence="1">
    <location>
        <begin position="27"/>
        <end position="175"/>
    </location>
</feature>
<dbReference type="InterPro" id="IPR050742">
    <property type="entry name" value="Helicase_Restrict-Modif_Enz"/>
</dbReference>
<dbReference type="AlphaFoldDB" id="A0A222E861"/>
<keyword evidence="3" id="KW-1185">Reference proteome</keyword>
<dbReference type="CDD" id="cd18785">
    <property type="entry name" value="SF2_C"/>
    <property type="match status" value="1"/>
</dbReference>
<dbReference type="PROSITE" id="PS51192">
    <property type="entry name" value="HELICASE_ATP_BIND_1"/>
    <property type="match status" value="1"/>
</dbReference>
<evidence type="ECO:0000259" key="1">
    <source>
        <dbReference type="PROSITE" id="PS51192"/>
    </source>
</evidence>
<dbReference type="GO" id="GO:0003677">
    <property type="term" value="F:DNA binding"/>
    <property type="evidence" value="ECO:0007669"/>
    <property type="project" value="InterPro"/>
</dbReference>
<dbReference type="RefSeq" id="WP_157733556.1">
    <property type="nucleotide sequence ID" value="NZ_CP022540.1"/>
</dbReference>
<gene>
    <name evidence="2" type="ORF">ANTHELSMS3_03524</name>
</gene>
<dbReference type="GO" id="GO:0005524">
    <property type="term" value="F:ATP binding"/>
    <property type="evidence" value="ECO:0007669"/>
    <property type="project" value="InterPro"/>
</dbReference>
<dbReference type="Pfam" id="PF04851">
    <property type="entry name" value="ResIII"/>
    <property type="match status" value="1"/>
</dbReference>
<dbReference type="GO" id="GO:0005829">
    <property type="term" value="C:cytosol"/>
    <property type="evidence" value="ECO:0007669"/>
    <property type="project" value="TreeGrafter"/>
</dbReference>
<evidence type="ECO:0000313" key="2">
    <source>
        <dbReference type="EMBL" id="ASP22151.1"/>
    </source>
</evidence>
<protein>
    <submittedName>
        <fullName evidence="2">Type III restriction enzyme, res subunit</fullName>
    </submittedName>
</protein>
<dbReference type="InterPro" id="IPR006935">
    <property type="entry name" value="Helicase/UvrB_N"/>
</dbReference>
<dbReference type="InterPro" id="IPR027417">
    <property type="entry name" value="P-loop_NTPase"/>
</dbReference>
<dbReference type="SUPFAM" id="SSF52540">
    <property type="entry name" value="P-loop containing nucleoside triphosphate hydrolases"/>
    <property type="match status" value="2"/>
</dbReference>
<dbReference type="KEGG" id="aht:ANTHELSMS3_03524"/>
<dbReference type="Proteomes" id="UP000203589">
    <property type="component" value="Chromosome"/>
</dbReference>
<organism evidence="2 3">
    <name type="scientific">Antarctobacter heliothermus</name>
    <dbReference type="NCBI Taxonomy" id="74033"/>
    <lineage>
        <taxon>Bacteria</taxon>
        <taxon>Pseudomonadati</taxon>
        <taxon>Pseudomonadota</taxon>
        <taxon>Alphaproteobacteria</taxon>
        <taxon>Rhodobacterales</taxon>
        <taxon>Roseobacteraceae</taxon>
        <taxon>Antarctobacter</taxon>
    </lineage>
</organism>
<dbReference type="EMBL" id="CP022540">
    <property type="protein sequence ID" value="ASP22151.1"/>
    <property type="molecule type" value="Genomic_DNA"/>
</dbReference>
<reference evidence="2 3" key="1">
    <citation type="submission" date="2017-07" db="EMBL/GenBank/DDBJ databases">
        <title>Genome Sequence of Antarctobacter heliothermus Strain SMS3 Isolated from a culture of the Diatom Skeletonema marinoi.</title>
        <authorList>
            <person name="Topel M."/>
            <person name="Pinder M.I.M."/>
            <person name="Johansson O.N."/>
            <person name="Kourtchenko O."/>
            <person name="Godhe A."/>
            <person name="Clarke A.K."/>
        </authorList>
    </citation>
    <scope>NUCLEOTIDE SEQUENCE [LARGE SCALE GENOMIC DNA]</scope>
    <source>
        <strain evidence="2 3">SMS3</strain>
    </source>
</reference>
<dbReference type="PANTHER" id="PTHR47396:SF1">
    <property type="entry name" value="ATP-DEPENDENT HELICASE IRC3-RELATED"/>
    <property type="match status" value="1"/>
</dbReference>
<dbReference type="Gene3D" id="3.40.50.300">
    <property type="entry name" value="P-loop containing nucleotide triphosphate hydrolases"/>
    <property type="match status" value="2"/>
</dbReference>